<organism evidence="1 2">
    <name type="scientific">Gossypium aridum</name>
    <name type="common">American cotton</name>
    <name type="synonym">Erioxylum aridum</name>
    <dbReference type="NCBI Taxonomy" id="34290"/>
    <lineage>
        <taxon>Eukaryota</taxon>
        <taxon>Viridiplantae</taxon>
        <taxon>Streptophyta</taxon>
        <taxon>Embryophyta</taxon>
        <taxon>Tracheophyta</taxon>
        <taxon>Spermatophyta</taxon>
        <taxon>Magnoliopsida</taxon>
        <taxon>eudicotyledons</taxon>
        <taxon>Gunneridae</taxon>
        <taxon>Pentapetalae</taxon>
        <taxon>rosids</taxon>
        <taxon>malvids</taxon>
        <taxon>Malvales</taxon>
        <taxon>Malvaceae</taxon>
        <taxon>Malvoideae</taxon>
        <taxon>Gossypium</taxon>
    </lineage>
</organism>
<accession>A0A7J8XJP8</accession>
<dbReference type="AlphaFoldDB" id="A0A7J8XJP8"/>
<reference evidence="1 2" key="1">
    <citation type="journal article" date="2019" name="Genome Biol. Evol.">
        <title>Insights into the evolution of the New World diploid cottons (Gossypium, subgenus Houzingenia) based on genome sequencing.</title>
        <authorList>
            <person name="Grover C.E."/>
            <person name="Arick M.A. 2nd"/>
            <person name="Thrash A."/>
            <person name="Conover J.L."/>
            <person name="Sanders W.S."/>
            <person name="Peterson D.G."/>
            <person name="Frelichowski J.E."/>
            <person name="Scheffler J.A."/>
            <person name="Scheffler B.E."/>
            <person name="Wendel J.F."/>
        </authorList>
    </citation>
    <scope>NUCLEOTIDE SEQUENCE [LARGE SCALE GENOMIC DNA]</scope>
    <source>
        <strain evidence="1">185</strain>
        <tissue evidence="1">Leaf</tissue>
    </source>
</reference>
<sequence>MRRQIIQHGGPLCCVDILITPVFLKSRKVYRLLMGSSLRSRIKVLRLLRKLSLTVIIRE</sequence>
<comment type="caution">
    <text evidence="1">The sequence shown here is derived from an EMBL/GenBank/DDBJ whole genome shotgun (WGS) entry which is preliminary data.</text>
</comment>
<keyword evidence="2" id="KW-1185">Reference proteome</keyword>
<evidence type="ECO:0000313" key="2">
    <source>
        <dbReference type="Proteomes" id="UP000593577"/>
    </source>
</evidence>
<name>A0A7J8XJP8_GOSAI</name>
<protein>
    <submittedName>
        <fullName evidence="1">Uncharacterized protein</fullName>
    </submittedName>
</protein>
<dbReference type="EMBL" id="JABFAA010000007">
    <property type="protein sequence ID" value="MBA0687517.1"/>
    <property type="molecule type" value="Genomic_DNA"/>
</dbReference>
<gene>
    <name evidence="1" type="ORF">Goari_015047</name>
</gene>
<dbReference type="Proteomes" id="UP000593577">
    <property type="component" value="Unassembled WGS sequence"/>
</dbReference>
<evidence type="ECO:0000313" key="1">
    <source>
        <dbReference type="EMBL" id="MBA0687517.1"/>
    </source>
</evidence>
<proteinExistence type="predicted"/>